<feature type="region of interest" description="Disordered" evidence="1">
    <location>
        <begin position="21"/>
        <end position="71"/>
    </location>
</feature>
<feature type="signal peptide" evidence="2">
    <location>
        <begin position="1"/>
        <end position="20"/>
    </location>
</feature>
<gene>
    <name evidence="4" type="ORF">Pan216_29760</name>
</gene>
<dbReference type="Gene3D" id="3.40.50.1110">
    <property type="entry name" value="SGNH hydrolase"/>
    <property type="match status" value="1"/>
</dbReference>
<name>A0A518B557_9BACT</name>
<sequence length="441" mass="50500" precursor="true">MDRRWLVALILLVAPALARAQEEPSSPPASDVINATTSLPSSKFLDRPNDETDRRAREIAAPESTDPERPDVLLIGSSTSIAYTPVVRHLLGEEFDVFRVPEKARTTSYALKRLDDWLGEHPWDVIVLQMGGWDSLNTPIDTFERNIRAIIARLERTGATIVYANMTPVPDLLHAYFGRKTNYNDVILRYNTVAEHVMRDEEVPVLDLFRLMLPHVDRVQHKHDYRFTPEGIQMIGRHVADAIRKPDEVGPAAEVEFVYYLLVFGSYSGDSNLISKSHTFATFIKATTDRELVEAHTISWVPVDRVVDPLRAKPVPGENLDLAKTLEWCQKVQARVSLWGPFVIDPVLYRKAVKRVEHLADSSVRYVVLDQSLRRHHSAYNCIHAVSDLGGHLRTYSKRGAEASSMVVDHFRPWIRRQARDTRWLEQELDLIRFPLTRRHR</sequence>
<dbReference type="Pfam" id="PF13472">
    <property type="entry name" value="Lipase_GDSL_2"/>
    <property type="match status" value="1"/>
</dbReference>
<protein>
    <submittedName>
        <fullName evidence="4">GDSL-like Lipase/Acylhydrolase</fullName>
    </submittedName>
</protein>
<reference evidence="4 5" key="1">
    <citation type="submission" date="2019-02" db="EMBL/GenBank/DDBJ databases">
        <title>Deep-cultivation of Planctomycetes and their phenomic and genomic characterization uncovers novel biology.</title>
        <authorList>
            <person name="Wiegand S."/>
            <person name="Jogler M."/>
            <person name="Boedeker C."/>
            <person name="Pinto D."/>
            <person name="Vollmers J."/>
            <person name="Rivas-Marin E."/>
            <person name="Kohn T."/>
            <person name="Peeters S.H."/>
            <person name="Heuer A."/>
            <person name="Rast P."/>
            <person name="Oberbeckmann S."/>
            <person name="Bunk B."/>
            <person name="Jeske O."/>
            <person name="Meyerdierks A."/>
            <person name="Storesund J.E."/>
            <person name="Kallscheuer N."/>
            <person name="Luecker S."/>
            <person name="Lage O.M."/>
            <person name="Pohl T."/>
            <person name="Merkel B.J."/>
            <person name="Hornburger P."/>
            <person name="Mueller R.-W."/>
            <person name="Bruemmer F."/>
            <person name="Labrenz M."/>
            <person name="Spormann A.M."/>
            <person name="Op den Camp H."/>
            <person name="Overmann J."/>
            <person name="Amann R."/>
            <person name="Jetten M.S.M."/>
            <person name="Mascher T."/>
            <person name="Medema M.H."/>
            <person name="Devos D.P."/>
            <person name="Kaster A.-K."/>
            <person name="Ovreas L."/>
            <person name="Rohde M."/>
            <person name="Galperin M.Y."/>
            <person name="Jogler C."/>
        </authorList>
    </citation>
    <scope>NUCLEOTIDE SEQUENCE [LARGE SCALE GENOMIC DNA]</scope>
    <source>
        <strain evidence="4 5">Pan216</strain>
    </source>
</reference>
<keyword evidence="2" id="KW-0732">Signal</keyword>
<keyword evidence="5" id="KW-1185">Reference proteome</keyword>
<evidence type="ECO:0000313" key="4">
    <source>
        <dbReference type="EMBL" id="QDU62110.1"/>
    </source>
</evidence>
<accession>A0A518B557</accession>
<feature type="compositionally biased region" description="Basic and acidic residues" evidence="1">
    <location>
        <begin position="44"/>
        <end position="71"/>
    </location>
</feature>
<dbReference type="CDD" id="cd00229">
    <property type="entry name" value="SGNH_hydrolase"/>
    <property type="match status" value="1"/>
</dbReference>
<dbReference type="SUPFAM" id="SSF52266">
    <property type="entry name" value="SGNH hydrolase"/>
    <property type="match status" value="1"/>
</dbReference>
<dbReference type="OrthoDB" id="9815670at2"/>
<dbReference type="RefSeq" id="WP_145258614.1">
    <property type="nucleotide sequence ID" value="NZ_CP036279.1"/>
</dbReference>
<evidence type="ECO:0000313" key="5">
    <source>
        <dbReference type="Proteomes" id="UP000317093"/>
    </source>
</evidence>
<dbReference type="EMBL" id="CP036279">
    <property type="protein sequence ID" value="QDU62110.1"/>
    <property type="molecule type" value="Genomic_DNA"/>
</dbReference>
<evidence type="ECO:0000259" key="3">
    <source>
        <dbReference type="Pfam" id="PF13472"/>
    </source>
</evidence>
<proteinExistence type="predicted"/>
<evidence type="ECO:0000256" key="2">
    <source>
        <dbReference type="SAM" id="SignalP"/>
    </source>
</evidence>
<dbReference type="GO" id="GO:0016788">
    <property type="term" value="F:hydrolase activity, acting on ester bonds"/>
    <property type="evidence" value="ECO:0007669"/>
    <property type="project" value="UniProtKB-ARBA"/>
</dbReference>
<dbReference type="Proteomes" id="UP000317093">
    <property type="component" value="Chromosome"/>
</dbReference>
<dbReference type="AlphaFoldDB" id="A0A518B557"/>
<organism evidence="4 5">
    <name type="scientific">Kolteria novifilia</name>
    <dbReference type="NCBI Taxonomy" id="2527975"/>
    <lineage>
        <taxon>Bacteria</taxon>
        <taxon>Pseudomonadati</taxon>
        <taxon>Planctomycetota</taxon>
        <taxon>Planctomycetia</taxon>
        <taxon>Kolteriales</taxon>
        <taxon>Kolteriaceae</taxon>
        <taxon>Kolteria</taxon>
    </lineage>
</organism>
<keyword evidence="4" id="KW-0378">Hydrolase</keyword>
<dbReference type="KEGG" id="knv:Pan216_29760"/>
<evidence type="ECO:0000256" key="1">
    <source>
        <dbReference type="SAM" id="MobiDB-lite"/>
    </source>
</evidence>
<dbReference type="InterPro" id="IPR013830">
    <property type="entry name" value="SGNH_hydro"/>
</dbReference>
<feature type="domain" description="SGNH hydrolase-type esterase" evidence="3">
    <location>
        <begin position="105"/>
        <end position="230"/>
    </location>
</feature>
<feature type="chain" id="PRO_5021947561" evidence="2">
    <location>
        <begin position="21"/>
        <end position="441"/>
    </location>
</feature>
<dbReference type="InterPro" id="IPR036514">
    <property type="entry name" value="SGNH_hydro_sf"/>
</dbReference>